<evidence type="ECO:0000313" key="2">
    <source>
        <dbReference type="EMBL" id="CAB5194885.1"/>
    </source>
</evidence>
<sequence>MFGNSMGEAFAAVVLWIVLGIILGFTIVTPLIVLSNSLPPENFSRALQFVGWLVATCVFSRVVFKVVDAMEKGGAE</sequence>
<keyword evidence="1" id="KW-0472">Membrane</keyword>
<keyword evidence="1" id="KW-0812">Transmembrane</keyword>
<name>A0A6J7WCC7_9CAUD</name>
<feature type="transmembrane region" description="Helical" evidence="1">
    <location>
        <begin position="12"/>
        <end position="34"/>
    </location>
</feature>
<keyword evidence="1" id="KW-1133">Transmembrane helix</keyword>
<organism evidence="2">
    <name type="scientific">uncultured Caudovirales phage</name>
    <dbReference type="NCBI Taxonomy" id="2100421"/>
    <lineage>
        <taxon>Viruses</taxon>
        <taxon>Duplodnaviria</taxon>
        <taxon>Heunggongvirae</taxon>
        <taxon>Uroviricota</taxon>
        <taxon>Caudoviricetes</taxon>
        <taxon>Peduoviridae</taxon>
        <taxon>Maltschvirus</taxon>
        <taxon>Maltschvirus maltsch</taxon>
    </lineage>
</organism>
<accession>A0A6J7WCC7</accession>
<gene>
    <name evidence="2" type="ORF">UFOVP178_40</name>
</gene>
<dbReference type="EMBL" id="LR798215">
    <property type="protein sequence ID" value="CAB5194885.1"/>
    <property type="molecule type" value="Genomic_DNA"/>
</dbReference>
<feature type="transmembrane region" description="Helical" evidence="1">
    <location>
        <begin position="46"/>
        <end position="64"/>
    </location>
</feature>
<evidence type="ECO:0000256" key="1">
    <source>
        <dbReference type="SAM" id="Phobius"/>
    </source>
</evidence>
<reference evidence="2" key="1">
    <citation type="submission" date="2020-05" db="EMBL/GenBank/DDBJ databases">
        <authorList>
            <person name="Chiriac C."/>
            <person name="Salcher M."/>
            <person name="Ghai R."/>
            <person name="Kavagutti S V."/>
        </authorList>
    </citation>
    <scope>NUCLEOTIDE SEQUENCE</scope>
</reference>
<proteinExistence type="predicted"/>
<protein>
    <submittedName>
        <fullName evidence="2">Uncharacterized protein</fullName>
    </submittedName>
</protein>